<name>A0A5C3MS58_9AGAM</name>
<feature type="region of interest" description="Disordered" evidence="5">
    <location>
        <begin position="291"/>
        <end position="327"/>
    </location>
</feature>
<dbReference type="PANTHER" id="PTHR43747">
    <property type="entry name" value="FAD-BINDING PROTEIN"/>
    <property type="match status" value="1"/>
</dbReference>
<organism evidence="6 7">
    <name type="scientific">Heliocybe sulcata</name>
    <dbReference type="NCBI Taxonomy" id="5364"/>
    <lineage>
        <taxon>Eukaryota</taxon>
        <taxon>Fungi</taxon>
        <taxon>Dikarya</taxon>
        <taxon>Basidiomycota</taxon>
        <taxon>Agaricomycotina</taxon>
        <taxon>Agaricomycetes</taxon>
        <taxon>Gloeophyllales</taxon>
        <taxon>Gloeophyllaceae</taxon>
        <taxon>Heliocybe</taxon>
    </lineage>
</organism>
<feature type="compositionally biased region" description="Polar residues" evidence="5">
    <location>
        <begin position="315"/>
        <end position="327"/>
    </location>
</feature>
<dbReference type="InterPro" id="IPR036188">
    <property type="entry name" value="FAD/NAD-bd_sf"/>
</dbReference>
<dbReference type="InterPro" id="IPR050816">
    <property type="entry name" value="Flavin-dep_Halogenase_NPB"/>
</dbReference>
<feature type="compositionally biased region" description="Low complexity" evidence="5">
    <location>
        <begin position="176"/>
        <end position="185"/>
    </location>
</feature>
<dbReference type="InterPro" id="IPR006905">
    <property type="entry name" value="Flavin_halogenase"/>
</dbReference>
<gene>
    <name evidence="6" type="ORF">OE88DRAFT_1647625</name>
</gene>
<feature type="compositionally biased region" description="Low complexity" evidence="5">
    <location>
        <begin position="303"/>
        <end position="314"/>
    </location>
</feature>
<evidence type="ECO:0000313" key="7">
    <source>
        <dbReference type="Proteomes" id="UP000305948"/>
    </source>
</evidence>
<dbReference type="EMBL" id="ML213522">
    <property type="protein sequence ID" value="TFK47870.1"/>
    <property type="molecule type" value="Genomic_DNA"/>
</dbReference>
<protein>
    <submittedName>
        <fullName evidence="6">FAD/NAD(P)-binding domain-containing protein</fullName>
    </submittedName>
</protein>
<dbReference type="Pfam" id="PF04820">
    <property type="entry name" value="Trp_halogenase"/>
    <property type="match status" value="2"/>
</dbReference>
<evidence type="ECO:0000256" key="4">
    <source>
        <dbReference type="ARBA" id="ARBA00049364"/>
    </source>
</evidence>
<evidence type="ECO:0000256" key="1">
    <source>
        <dbReference type="ARBA" id="ARBA00005706"/>
    </source>
</evidence>
<feature type="region of interest" description="Disordered" evidence="5">
    <location>
        <begin position="165"/>
        <end position="185"/>
    </location>
</feature>
<dbReference type="GO" id="GO:0004497">
    <property type="term" value="F:monooxygenase activity"/>
    <property type="evidence" value="ECO:0007669"/>
    <property type="project" value="UniProtKB-KW"/>
</dbReference>
<evidence type="ECO:0000256" key="2">
    <source>
        <dbReference type="ARBA" id="ARBA00023002"/>
    </source>
</evidence>
<reference evidence="6 7" key="1">
    <citation type="journal article" date="2019" name="Nat. Ecol. Evol.">
        <title>Megaphylogeny resolves global patterns of mushroom evolution.</title>
        <authorList>
            <person name="Varga T."/>
            <person name="Krizsan K."/>
            <person name="Foldi C."/>
            <person name="Dima B."/>
            <person name="Sanchez-Garcia M."/>
            <person name="Sanchez-Ramirez S."/>
            <person name="Szollosi G.J."/>
            <person name="Szarkandi J.G."/>
            <person name="Papp V."/>
            <person name="Albert L."/>
            <person name="Andreopoulos W."/>
            <person name="Angelini C."/>
            <person name="Antonin V."/>
            <person name="Barry K.W."/>
            <person name="Bougher N.L."/>
            <person name="Buchanan P."/>
            <person name="Buyck B."/>
            <person name="Bense V."/>
            <person name="Catcheside P."/>
            <person name="Chovatia M."/>
            <person name="Cooper J."/>
            <person name="Damon W."/>
            <person name="Desjardin D."/>
            <person name="Finy P."/>
            <person name="Geml J."/>
            <person name="Haridas S."/>
            <person name="Hughes K."/>
            <person name="Justo A."/>
            <person name="Karasinski D."/>
            <person name="Kautmanova I."/>
            <person name="Kiss B."/>
            <person name="Kocsube S."/>
            <person name="Kotiranta H."/>
            <person name="LaButti K.M."/>
            <person name="Lechner B.E."/>
            <person name="Liimatainen K."/>
            <person name="Lipzen A."/>
            <person name="Lukacs Z."/>
            <person name="Mihaltcheva S."/>
            <person name="Morgado L.N."/>
            <person name="Niskanen T."/>
            <person name="Noordeloos M.E."/>
            <person name="Ohm R.A."/>
            <person name="Ortiz-Santana B."/>
            <person name="Ovrebo C."/>
            <person name="Racz N."/>
            <person name="Riley R."/>
            <person name="Savchenko A."/>
            <person name="Shiryaev A."/>
            <person name="Soop K."/>
            <person name="Spirin V."/>
            <person name="Szebenyi C."/>
            <person name="Tomsovsky M."/>
            <person name="Tulloss R.E."/>
            <person name="Uehling J."/>
            <person name="Grigoriev I.V."/>
            <person name="Vagvolgyi C."/>
            <person name="Papp T."/>
            <person name="Martin F.M."/>
            <person name="Miettinen O."/>
            <person name="Hibbett D.S."/>
            <person name="Nagy L.G."/>
        </authorList>
    </citation>
    <scope>NUCLEOTIDE SEQUENCE [LARGE SCALE GENOMIC DNA]</scope>
    <source>
        <strain evidence="6 7">OMC1185</strain>
    </source>
</reference>
<dbReference type="GO" id="GO:0044550">
    <property type="term" value="P:secondary metabolite biosynthetic process"/>
    <property type="evidence" value="ECO:0007669"/>
    <property type="project" value="UniProtKB-ARBA"/>
</dbReference>
<accession>A0A5C3MS58</accession>
<feature type="region of interest" description="Disordered" evidence="5">
    <location>
        <begin position="344"/>
        <end position="383"/>
    </location>
</feature>
<feature type="compositionally biased region" description="Low complexity" evidence="5">
    <location>
        <begin position="372"/>
        <end position="383"/>
    </location>
</feature>
<dbReference type="AlphaFoldDB" id="A0A5C3MS58"/>
<evidence type="ECO:0000256" key="3">
    <source>
        <dbReference type="ARBA" id="ARBA00023033"/>
    </source>
</evidence>
<evidence type="ECO:0000256" key="5">
    <source>
        <dbReference type="SAM" id="MobiDB-lite"/>
    </source>
</evidence>
<dbReference type="Gene3D" id="3.50.50.60">
    <property type="entry name" value="FAD/NAD(P)-binding domain"/>
    <property type="match status" value="2"/>
</dbReference>
<keyword evidence="3" id="KW-0503">Monooxygenase</keyword>
<dbReference type="SUPFAM" id="SSF51905">
    <property type="entry name" value="FAD/NAD(P)-binding domain"/>
    <property type="match status" value="1"/>
</dbReference>
<keyword evidence="2" id="KW-0560">Oxidoreductase</keyword>
<evidence type="ECO:0000313" key="6">
    <source>
        <dbReference type="EMBL" id="TFK47870.1"/>
    </source>
</evidence>
<dbReference type="Proteomes" id="UP000305948">
    <property type="component" value="Unassembled WGS sequence"/>
</dbReference>
<dbReference type="PANTHER" id="PTHR43747:SF5">
    <property type="entry name" value="FAD-BINDING DOMAIN-CONTAINING PROTEIN"/>
    <property type="match status" value="1"/>
</dbReference>
<keyword evidence="7" id="KW-1185">Reference proteome</keyword>
<comment type="similarity">
    <text evidence="1">Belongs to the flavin-dependent halogenase family.</text>
</comment>
<proteinExistence type="inferred from homology"/>
<dbReference type="OrthoDB" id="3340390at2759"/>
<comment type="catalytic activity">
    <reaction evidence="4">
        <text>melleolide F + FADH2 + chloride + O2 = 6'-chloromelleolide F + FAD + 2 H2O + H(+)</text>
        <dbReference type="Rhea" id="RHEA:67160"/>
        <dbReference type="ChEBI" id="CHEBI:15377"/>
        <dbReference type="ChEBI" id="CHEBI:15378"/>
        <dbReference type="ChEBI" id="CHEBI:15379"/>
        <dbReference type="ChEBI" id="CHEBI:17996"/>
        <dbReference type="ChEBI" id="CHEBI:57692"/>
        <dbReference type="ChEBI" id="CHEBI:58307"/>
        <dbReference type="ChEBI" id="CHEBI:167712"/>
        <dbReference type="ChEBI" id="CHEBI:167713"/>
    </reaction>
    <physiologicalReaction direction="left-to-right" evidence="4">
        <dbReference type="Rhea" id="RHEA:67161"/>
    </physiologicalReaction>
</comment>
<sequence length="710" mass="76781">MPAIEPPKRTQILVVGGGPAGSYAAAALAREGFQVVLMEAAKFPRYHIGESLIPSVRHYLKFIGAEEKVAQYGFAHKPGSAIKFNQFDREGYTDFVALGHQNSAWNVVRSEFDNLLLQHAASCGVQVFERTRVDSLMFAPSSPCQGDGDDVALGRPFSATYVTSLADDPVPPSSPTSPTSSSSTSWGYFSNEGDAQTISFDYLVDATGRAGLMCTKYLKNRKVNKSLKNIATWGYWRNTNIYSQGTARENAPWFEALSDESGWAWFIPLHNGLTSIGVVMDQKCHTLRSRSISEATPPPTPQSPTFSLPLSPTSVQTRRNNRSSTFSISNPRLSFLFRGRSETAPPDMVVPHSAPPTTSTFDLQTEPPSPAPSTTSHPSSRRSNLTNKYLESLKLAPGVMKLIGDGFLVGGQVNQAIDPDAPIGVMEDLDFTEPLPGMGKAPVKSASDWSYSAACYAGEGWRVAGDAGAFIDPFFSSGIHLACTGGLSAATTIAASIRGDCEEKRAAEWHNARVTTSYTRFLVVVLSAYKQMRSQCVDALADVGEHNFEQAFGYLRPVIQGSVDMGPHLSPTELQRALDFCVNLFSPTTPEEHAKVSALLKGISSEAAQDVLDVTKPMMDGQTLHRVMADLKLTSDAACQDTGATYEEQGGQRSSTDEEEAETVKMVLDKVNARRVIHTEHSGISGFEEEALVGFVARLVKGRLGLAPAL</sequence>
<dbReference type="GO" id="GO:0140907">
    <property type="term" value="F:flavin-dependent halogenase activity"/>
    <property type="evidence" value="ECO:0007669"/>
    <property type="project" value="UniProtKB-ARBA"/>
</dbReference>